<sequence>MSSISILKGSSRQKRHASIRMDMSHKKIGVGYALSLKISTLRGGLRRTLLLEYSSHINIRAWLKSSLCHNDDDDDDEEELFHETHLPAASNPPTEELCKEMDELRAMVNNQWAGADMINSILQDQQERLRQVRGEGLQ</sequence>
<dbReference type="Proteomes" id="UP001163603">
    <property type="component" value="Chromosome 2"/>
</dbReference>
<gene>
    <name evidence="1" type="ORF">Pint_15205</name>
</gene>
<dbReference type="EMBL" id="CM047737">
    <property type="protein sequence ID" value="KAJ0048047.1"/>
    <property type="molecule type" value="Genomic_DNA"/>
</dbReference>
<accession>A0ACC0ZBS0</accession>
<reference evidence="2" key="1">
    <citation type="journal article" date="2023" name="G3 (Bethesda)">
        <title>Genome assembly and association tests identify interacting loci associated with vigor, precocity, and sex in interspecific pistachio rootstocks.</title>
        <authorList>
            <person name="Palmer W."/>
            <person name="Jacygrad E."/>
            <person name="Sagayaradj S."/>
            <person name="Cavanaugh K."/>
            <person name="Han R."/>
            <person name="Bertier L."/>
            <person name="Beede B."/>
            <person name="Kafkas S."/>
            <person name="Golino D."/>
            <person name="Preece J."/>
            <person name="Michelmore R."/>
        </authorList>
    </citation>
    <scope>NUCLEOTIDE SEQUENCE [LARGE SCALE GENOMIC DNA]</scope>
</reference>
<evidence type="ECO:0000313" key="2">
    <source>
        <dbReference type="Proteomes" id="UP001163603"/>
    </source>
</evidence>
<keyword evidence="2" id="KW-1185">Reference proteome</keyword>
<proteinExistence type="predicted"/>
<protein>
    <submittedName>
        <fullName evidence="1">Uncharacterized protein</fullName>
    </submittedName>
</protein>
<name>A0ACC0ZBS0_9ROSI</name>
<comment type="caution">
    <text evidence="1">The sequence shown here is derived from an EMBL/GenBank/DDBJ whole genome shotgun (WGS) entry which is preliminary data.</text>
</comment>
<evidence type="ECO:0000313" key="1">
    <source>
        <dbReference type="EMBL" id="KAJ0048047.1"/>
    </source>
</evidence>
<organism evidence="1 2">
    <name type="scientific">Pistacia integerrima</name>
    <dbReference type="NCBI Taxonomy" id="434235"/>
    <lineage>
        <taxon>Eukaryota</taxon>
        <taxon>Viridiplantae</taxon>
        <taxon>Streptophyta</taxon>
        <taxon>Embryophyta</taxon>
        <taxon>Tracheophyta</taxon>
        <taxon>Spermatophyta</taxon>
        <taxon>Magnoliopsida</taxon>
        <taxon>eudicotyledons</taxon>
        <taxon>Gunneridae</taxon>
        <taxon>Pentapetalae</taxon>
        <taxon>rosids</taxon>
        <taxon>malvids</taxon>
        <taxon>Sapindales</taxon>
        <taxon>Anacardiaceae</taxon>
        <taxon>Pistacia</taxon>
    </lineage>
</organism>